<evidence type="ECO:0000313" key="2">
    <source>
        <dbReference type="Proteomes" id="UP001064048"/>
    </source>
</evidence>
<dbReference type="EMBL" id="CM046126">
    <property type="protein sequence ID" value="KAI8426856.1"/>
    <property type="molecule type" value="Genomic_DNA"/>
</dbReference>
<protein>
    <submittedName>
        <fullName evidence="1">Uncharacterized protein</fullName>
    </submittedName>
</protein>
<accession>A0ACC0JS78</accession>
<proteinExistence type="predicted"/>
<name>A0ACC0JS78_CHOFU</name>
<organism evidence="1 2">
    <name type="scientific">Choristoneura fumiferana</name>
    <name type="common">Spruce budworm moth</name>
    <name type="synonym">Archips fumiferana</name>
    <dbReference type="NCBI Taxonomy" id="7141"/>
    <lineage>
        <taxon>Eukaryota</taxon>
        <taxon>Metazoa</taxon>
        <taxon>Ecdysozoa</taxon>
        <taxon>Arthropoda</taxon>
        <taxon>Hexapoda</taxon>
        <taxon>Insecta</taxon>
        <taxon>Pterygota</taxon>
        <taxon>Neoptera</taxon>
        <taxon>Endopterygota</taxon>
        <taxon>Lepidoptera</taxon>
        <taxon>Glossata</taxon>
        <taxon>Ditrysia</taxon>
        <taxon>Tortricoidea</taxon>
        <taxon>Tortricidae</taxon>
        <taxon>Tortricinae</taxon>
        <taxon>Choristoneura</taxon>
    </lineage>
</organism>
<sequence length="425" mass="47848">MDSSIGEEESLQEGEKSATRMDNLPAKSRDIYLKAYESFMEWWTSVGAKNFSEPVLLAYFKEQAKKKQASTLWVTYSMLRATLSANHNVLINGYPKLLMFLKSQAKGHKSKKSNVFTAENVETFLEEAPDEIYLVIKKHSDQAMLVNLYSSSSPSKLERSFVIRDEYVKIVEKYQALRPPDTELDRFFINYQQGKCTRQAIGKQKLSEFPKKIAQFLNLPNPETYTGHCLRRTSACLLAQSGADAVLLKQCGGWKSTNGIAEYLEGTYTKRTRIDPPRIMPQPTENEQAEFLLDDTQQFECTINDTPHFESTVNETQSESRLNTQETQTQWSDFANNIPQNQWNESLLDPQAQQTQLKSESLAQQESMLNDTQTRDAAIAASSFPLSRPLSPPHPAHHRAGATSAQAGRGASETAARARVGPSAR</sequence>
<evidence type="ECO:0000313" key="1">
    <source>
        <dbReference type="EMBL" id="KAI8426856.1"/>
    </source>
</evidence>
<comment type="caution">
    <text evidence="1">The sequence shown here is derived from an EMBL/GenBank/DDBJ whole genome shotgun (WGS) entry which is preliminary data.</text>
</comment>
<reference evidence="1 2" key="1">
    <citation type="journal article" date="2022" name="Genome Biol. Evol.">
        <title>The Spruce Budworm Genome: Reconstructing the Evolutionary History of Antifreeze Proteins.</title>
        <authorList>
            <person name="Beliveau C."/>
            <person name="Gagne P."/>
            <person name="Picq S."/>
            <person name="Vernygora O."/>
            <person name="Keeling C.I."/>
            <person name="Pinkney K."/>
            <person name="Doucet D."/>
            <person name="Wen F."/>
            <person name="Johnston J.S."/>
            <person name="Maaroufi H."/>
            <person name="Boyle B."/>
            <person name="Laroche J."/>
            <person name="Dewar K."/>
            <person name="Juretic N."/>
            <person name="Blackburn G."/>
            <person name="Nisole A."/>
            <person name="Brunet B."/>
            <person name="Brandao M."/>
            <person name="Lumley L."/>
            <person name="Duan J."/>
            <person name="Quan G."/>
            <person name="Lucarotti C.J."/>
            <person name="Roe A.D."/>
            <person name="Sperling F.A.H."/>
            <person name="Levesque R.C."/>
            <person name="Cusson M."/>
        </authorList>
    </citation>
    <scope>NUCLEOTIDE SEQUENCE [LARGE SCALE GENOMIC DNA]</scope>
    <source>
        <strain evidence="1">Glfc:IPQL:Cfum</strain>
    </source>
</reference>
<keyword evidence="2" id="KW-1185">Reference proteome</keyword>
<gene>
    <name evidence="1" type="ORF">MSG28_014537</name>
</gene>
<dbReference type="Proteomes" id="UP001064048">
    <property type="component" value="Chromosome 26"/>
</dbReference>